<name>A0A182KEK2_9DIPT</name>
<reference evidence="5" key="1">
    <citation type="submission" date="2013-03" db="EMBL/GenBank/DDBJ databases">
        <title>The Genome Sequence of Anopheles christyi ACHKN1017.</title>
        <authorList>
            <consortium name="The Broad Institute Genomics Platform"/>
            <person name="Neafsey D.E."/>
            <person name="Besansky N."/>
            <person name="Walker B."/>
            <person name="Young S.K."/>
            <person name="Zeng Q."/>
            <person name="Gargeya S."/>
            <person name="Fitzgerald M."/>
            <person name="Haas B."/>
            <person name="Abouelleil A."/>
            <person name="Allen A.W."/>
            <person name="Alvarado L."/>
            <person name="Arachchi H.M."/>
            <person name="Berlin A.M."/>
            <person name="Chapman S.B."/>
            <person name="Gainer-Dewar J."/>
            <person name="Goldberg J."/>
            <person name="Griggs A."/>
            <person name="Gujja S."/>
            <person name="Hansen M."/>
            <person name="Howarth C."/>
            <person name="Imamovic A."/>
            <person name="Ireland A."/>
            <person name="Larimer J."/>
            <person name="McCowan C."/>
            <person name="Murphy C."/>
            <person name="Pearson M."/>
            <person name="Poon T.W."/>
            <person name="Priest M."/>
            <person name="Roberts A."/>
            <person name="Saif S."/>
            <person name="Shea T."/>
            <person name="Sisk P."/>
            <person name="Sykes S."/>
            <person name="Wortman J."/>
            <person name="Nusbaum C."/>
            <person name="Birren B."/>
        </authorList>
    </citation>
    <scope>NUCLEOTIDE SEQUENCE [LARGE SCALE GENOMIC DNA]</scope>
    <source>
        <strain evidence="5">ACHKN1017</strain>
    </source>
</reference>
<feature type="signal peptide" evidence="3">
    <location>
        <begin position="1"/>
        <end position="22"/>
    </location>
</feature>
<organism evidence="4 5">
    <name type="scientific">Anopheles christyi</name>
    <dbReference type="NCBI Taxonomy" id="43041"/>
    <lineage>
        <taxon>Eukaryota</taxon>
        <taxon>Metazoa</taxon>
        <taxon>Ecdysozoa</taxon>
        <taxon>Arthropoda</taxon>
        <taxon>Hexapoda</taxon>
        <taxon>Insecta</taxon>
        <taxon>Pterygota</taxon>
        <taxon>Neoptera</taxon>
        <taxon>Endopterygota</taxon>
        <taxon>Diptera</taxon>
        <taxon>Nematocera</taxon>
        <taxon>Culicoidea</taxon>
        <taxon>Culicidae</taxon>
        <taxon>Anophelinae</taxon>
        <taxon>Anopheles</taxon>
    </lineage>
</organism>
<feature type="compositionally biased region" description="Polar residues" evidence="1">
    <location>
        <begin position="424"/>
        <end position="434"/>
    </location>
</feature>
<keyword evidence="5" id="KW-1185">Reference proteome</keyword>
<feature type="compositionally biased region" description="Low complexity" evidence="1">
    <location>
        <begin position="402"/>
        <end position="412"/>
    </location>
</feature>
<feature type="region of interest" description="Disordered" evidence="1">
    <location>
        <begin position="80"/>
        <end position="174"/>
    </location>
</feature>
<feature type="compositionally biased region" description="Low complexity" evidence="1">
    <location>
        <begin position="382"/>
        <end position="392"/>
    </location>
</feature>
<evidence type="ECO:0000313" key="4">
    <source>
        <dbReference type="EnsemblMetazoa" id="ACHR009190-PA"/>
    </source>
</evidence>
<evidence type="ECO:0000256" key="3">
    <source>
        <dbReference type="SAM" id="SignalP"/>
    </source>
</evidence>
<evidence type="ECO:0000256" key="1">
    <source>
        <dbReference type="SAM" id="MobiDB-lite"/>
    </source>
</evidence>
<keyword evidence="2" id="KW-0812">Transmembrane</keyword>
<feature type="transmembrane region" description="Helical" evidence="2">
    <location>
        <begin position="178"/>
        <end position="197"/>
    </location>
</feature>
<keyword evidence="2" id="KW-1133">Transmembrane helix</keyword>
<accession>A0A182KEK2</accession>
<evidence type="ECO:0000256" key="2">
    <source>
        <dbReference type="SAM" id="Phobius"/>
    </source>
</evidence>
<evidence type="ECO:0000313" key="5">
    <source>
        <dbReference type="Proteomes" id="UP000075881"/>
    </source>
</evidence>
<dbReference type="AlphaFoldDB" id="A0A182KEK2"/>
<dbReference type="EnsemblMetazoa" id="ACHR009190-RA">
    <property type="protein sequence ID" value="ACHR009190-PA"/>
    <property type="gene ID" value="ACHR009190"/>
</dbReference>
<feature type="chain" id="PRO_5008125447" evidence="3">
    <location>
        <begin position="23"/>
        <end position="473"/>
    </location>
</feature>
<feature type="compositionally biased region" description="Polar residues" evidence="1">
    <location>
        <begin position="273"/>
        <end position="282"/>
    </location>
</feature>
<keyword evidence="3" id="KW-0732">Signal</keyword>
<feature type="compositionally biased region" description="Basic residues" evidence="1">
    <location>
        <begin position="152"/>
        <end position="174"/>
    </location>
</feature>
<keyword evidence="2" id="KW-0472">Membrane</keyword>
<feature type="region of interest" description="Disordered" evidence="1">
    <location>
        <begin position="369"/>
        <end position="437"/>
    </location>
</feature>
<reference evidence="4" key="2">
    <citation type="submission" date="2020-05" db="UniProtKB">
        <authorList>
            <consortium name="EnsemblMetazoa"/>
        </authorList>
    </citation>
    <scope>IDENTIFICATION</scope>
    <source>
        <strain evidence="4">ACHKN1017</strain>
    </source>
</reference>
<proteinExistence type="predicted"/>
<protein>
    <submittedName>
        <fullName evidence="4">Uncharacterized protein</fullName>
    </submittedName>
</protein>
<sequence length="473" mass="50514">MGRCPLLTVIVLLLGVVMLVNGSSGNATNVQSEVGSVTYLDVLRRITNLQGADIRNNLRSLRQLAIQHGLIKRSDVGDVGGAGAAASHEEQSSEGEESSLESEPGQDITAIAEGRKKGGGGGSNNNIVVAGGGGGGHDDGSYSISIEEGSNKKGKKGKKGKKHRKHKRKGWKKHMKKAVPIGMGILALKALLLHFILKKLVMATAISLLLSKKSLLVSSLIALKLLLQQPHSSDKSESSKLEVVHIPIRKEAGFHKKHQQQKVPSGKMKLPSIGSSSPSTTKAPIAPSLSLYDTYAGSSPHQLQHTHQQMADFGGKYIPLGYESNHFHFDATPSVAAFGNEHGSLQNVEQFFDDADELQFDRQDNGWDGWSGWNRGERYDQTGASAPASGVVATGGGGDGDAGSNNDASSSAGWGGTAYGVAPEQQQTSSSSYGPLNRNRYYGEVFDGYRRVAQANNPSRLQPQLMGRRKRKF</sequence>
<dbReference type="VEuPathDB" id="VectorBase:ACHR009190"/>
<dbReference type="Proteomes" id="UP000075881">
    <property type="component" value="Unassembled WGS sequence"/>
</dbReference>
<feature type="region of interest" description="Disordered" evidence="1">
    <location>
        <begin position="254"/>
        <end position="284"/>
    </location>
</feature>